<evidence type="ECO:0000256" key="4">
    <source>
        <dbReference type="SAM" id="MobiDB-lite"/>
    </source>
</evidence>
<feature type="region of interest" description="Disordered" evidence="4">
    <location>
        <begin position="162"/>
        <end position="181"/>
    </location>
</feature>
<name>A0A212PYV9_9PROT</name>
<feature type="compositionally biased region" description="Gly residues" evidence="4">
    <location>
        <begin position="164"/>
        <end position="181"/>
    </location>
</feature>
<dbReference type="GO" id="GO:0030674">
    <property type="term" value="F:protein-macromolecule adaptor activity"/>
    <property type="evidence" value="ECO:0007669"/>
    <property type="project" value="TreeGrafter"/>
</dbReference>
<keyword evidence="2" id="KW-0472">Membrane</keyword>
<dbReference type="Gene3D" id="3.30.1450.10">
    <property type="match status" value="1"/>
</dbReference>
<dbReference type="Pfam" id="PF04355">
    <property type="entry name" value="BamE"/>
    <property type="match status" value="1"/>
</dbReference>
<keyword evidence="3" id="KW-0998">Cell outer membrane</keyword>
<dbReference type="InterPro" id="IPR026592">
    <property type="entry name" value="BamE"/>
</dbReference>
<protein>
    <submittedName>
        <fullName evidence="6">Beta-barrel assembly machine subunit BamE</fullName>
    </submittedName>
</protein>
<evidence type="ECO:0000256" key="2">
    <source>
        <dbReference type="ARBA" id="ARBA00023136"/>
    </source>
</evidence>
<dbReference type="GO" id="GO:0043165">
    <property type="term" value="P:Gram-negative-bacterium-type cell outer membrane assembly"/>
    <property type="evidence" value="ECO:0007669"/>
    <property type="project" value="TreeGrafter"/>
</dbReference>
<proteinExistence type="predicted"/>
<gene>
    <name evidence="6" type="ORF">SAMN07250955_101225</name>
</gene>
<dbReference type="GO" id="GO:1990063">
    <property type="term" value="C:Bam protein complex"/>
    <property type="evidence" value="ECO:0007669"/>
    <property type="project" value="TreeGrafter"/>
</dbReference>
<accession>A0A212PYV9</accession>
<dbReference type="GO" id="GO:0051205">
    <property type="term" value="P:protein insertion into membrane"/>
    <property type="evidence" value="ECO:0007669"/>
    <property type="project" value="TreeGrafter"/>
</dbReference>
<dbReference type="PANTHER" id="PTHR37482">
    <property type="entry name" value="OUTER MEMBRANE PROTEIN ASSEMBLY FACTOR BAME"/>
    <property type="match status" value="1"/>
</dbReference>
<dbReference type="PANTHER" id="PTHR37482:SF1">
    <property type="entry name" value="OUTER MEMBRANE PROTEIN ASSEMBLY FACTOR BAME"/>
    <property type="match status" value="1"/>
</dbReference>
<keyword evidence="1" id="KW-0732">Signal</keyword>
<dbReference type="InterPro" id="IPR037873">
    <property type="entry name" value="BamE-like"/>
</dbReference>
<evidence type="ECO:0000259" key="5">
    <source>
        <dbReference type="Pfam" id="PF04355"/>
    </source>
</evidence>
<dbReference type="InterPro" id="IPR007450">
    <property type="entry name" value="BamE_dom"/>
</dbReference>
<dbReference type="EMBL" id="FYEH01000001">
    <property type="protein sequence ID" value="SNB52301.1"/>
    <property type="molecule type" value="Genomic_DNA"/>
</dbReference>
<sequence>MTYSHGAQQVTLSRPSGKALCFKPLSLASSLAAIALLAACSPTIDSRGYQFDQGRIDQITPGVTSREEVARILGTPSTTATFNDSNWYYISQRYERRSFFQDNLVKQDVVDVVFNDNGIVSSVNKSGLDNATAVKPMAQTTPTGGAEMSAVAQFISNIGRFNPTGGGATPGQRPGGTYGGG</sequence>
<evidence type="ECO:0000256" key="1">
    <source>
        <dbReference type="ARBA" id="ARBA00022729"/>
    </source>
</evidence>
<evidence type="ECO:0000313" key="6">
    <source>
        <dbReference type="EMBL" id="SNB52301.1"/>
    </source>
</evidence>
<evidence type="ECO:0000256" key="3">
    <source>
        <dbReference type="ARBA" id="ARBA00023237"/>
    </source>
</evidence>
<dbReference type="AlphaFoldDB" id="A0A212PYV9"/>
<keyword evidence="7" id="KW-1185">Reference proteome</keyword>
<reference evidence="6 7" key="1">
    <citation type="submission" date="2017-06" db="EMBL/GenBank/DDBJ databases">
        <authorList>
            <person name="Kim H.J."/>
            <person name="Triplett B.A."/>
        </authorList>
    </citation>
    <scope>NUCLEOTIDE SEQUENCE [LARGE SCALE GENOMIC DNA]</scope>
    <source>
        <strain evidence="6 7">B29T1</strain>
    </source>
</reference>
<feature type="domain" description="Outer membrane protein assembly factor BamE" evidence="5">
    <location>
        <begin position="48"/>
        <end position="122"/>
    </location>
</feature>
<organism evidence="6 7">
    <name type="scientific">Arboricoccus pini</name>
    <dbReference type="NCBI Taxonomy" id="1963835"/>
    <lineage>
        <taxon>Bacteria</taxon>
        <taxon>Pseudomonadati</taxon>
        <taxon>Pseudomonadota</taxon>
        <taxon>Alphaproteobacteria</taxon>
        <taxon>Geminicoccales</taxon>
        <taxon>Geminicoccaceae</taxon>
        <taxon>Arboricoccus</taxon>
    </lineage>
</organism>
<dbReference type="Proteomes" id="UP000197065">
    <property type="component" value="Unassembled WGS sequence"/>
</dbReference>
<evidence type="ECO:0000313" key="7">
    <source>
        <dbReference type="Proteomes" id="UP000197065"/>
    </source>
</evidence>